<evidence type="ECO:0000256" key="10">
    <source>
        <dbReference type="ARBA" id="ARBA00023180"/>
    </source>
</evidence>
<dbReference type="Gene3D" id="3.40.50.10140">
    <property type="entry name" value="Toll/interleukin-1 receptor homology (TIR) domain"/>
    <property type="match status" value="1"/>
</dbReference>
<keyword evidence="9 11" id="KW-0675">Receptor</keyword>
<dbReference type="EMBL" id="JH817291">
    <property type="protein sequence ID" value="EKC26527.1"/>
    <property type="molecule type" value="Genomic_DNA"/>
</dbReference>
<evidence type="ECO:0000256" key="1">
    <source>
        <dbReference type="ARBA" id="ARBA00004479"/>
    </source>
</evidence>
<organism evidence="11">
    <name type="scientific">Magallana gigas</name>
    <name type="common">Pacific oyster</name>
    <name type="synonym">Crassostrea gigas</name>
    <dbReference type="NCBI Taxonomy" id="29159"/>
    <lineage>
        <taxon>Eukaryota</taxon>
        <taxon>Metazoa</taxon>
        <taxon>Spiralia</taxon>
        <taxon>Lophotrochozoa</taxon>
        <taxon>Mollusca</taxon>
        <taxon>Bivalvia</taxon>
        <taxon>Autobranchia</taxon>
        <taxon>Pteriomorphia</taxon>
        <taxon>Ostreida</taxon>
        <taxon>Ostreoidea</taxon>
        <taxon>Ostreidae</taxon>
        <taxon>Magallana</taxon>
    </lineage>
</organism>
<dbReference type="InterPro" id="IPR032675">
    <property type="entry name" value="LRR_dom_sf"/>
</dbReference>
<dbReference type="InParanoid" id="K1PQH5"/>
<keyword evidence="3" id="KW-0433">Leucine-rich repeat</keyword>
<dbReference type="InterPro" id="IPR003591">
    <property type="entry name" value="Leu-rich_rpt_typical-subtyp"/>
</dbReference>
<dbReference type="AlphaFoldDB" id="K1PQH5"/>
<dbReference type="Pfam" id="PF13855">
    <property type="entry name" value="LRR_8"/>
    <property type="match status" value="1"/>
</dbReference>
<comment type="similarity">
    <text evidence="2">Belongs to the Toll-like receptor family.</text>
</comment>
<dbReference type="InterPro" id="IPR035897">
    <property type="entry name" value="Toll_tir_struct_dom_sf"/>
</dbReference>
<sequence length="761" mass="87715">MYLFAHMLAIEWYLPVIVFVLIIKTGSGKNCSSITQCRCHKLEQKLFADCSDLNLETAPYFPDDVVGINFSKNKFSNVPQSLPKNLLFLDMSNNKLVLLDNGSFSRYKMLQNISLSRNTLREVSIGTFAWNSHLRNLDISFNRILTIEAMYNVTHDLQSSKIRTLNFEKLQCTYGVSQLMRVYHVGFLRHTQLTELNIASNRLYSLETGFLNVLPKSLRILNIADNKLGFGMFIFEFSVLPNLEILNVSFQESFHQVGMNGDFFENCNDTKVATCNCMNNNKYMYESNPASKNSTISLEGFSKPSANYSFYLPRNLQKLYYHDNLYKMSLPEFPMGLNNSLTHIYLQRNIIYEVIGPITGLKRVRYIDFSGNFCKFIAKSFFIPFVGLEILNLSNNALSQMFESDENGDFFQSQRRLTDLDLSLNRIAHLPGHVFQHNSKISRLNLSFNSLSDFNVKINHMKHLSQLDLSHNQLTQLSKNVRASLDAIATRNIKVYLLGNNLKCICGTLDFLKWLRDSKSIYFVGINNYTCLFENASAASFNEIGQIVQVLERKCSSYTLIIVLMTTLIIVTMTTTVSRILYRYRWKLRYMYYVAKEKYKSETHSCEEKDRSSFRFDAFISYAEEERLFVFKLVKYLEEKCNLRLCIHHRDFIPGTGIADNITNAIHCSRHTVCFMTSHFLQSHWCMFELNMARMEAIYARSGQNVLFLVALEKGTMKHLPLQLMDLVDSNSYLEYPGEESGIEIAAFRTKLGETLASGSD</sequence>
<dbReference type="InterPro" id="IPR000157">
    <property type="entry name" value="TIR_dom"/>
</dbReference>
<dbReference type="SMART" id="SM00255">
    <property type="entry name" value="TIR"/>
    <property type="match status" value="1"/>
</dbReference>
<keyword evidence="4" id="KW-0812">Transmembrane</keyword>
<reference evidence="11" key="1">
    <citation type="journal article" date="2012" name="Nature">
        <title>The oyster genome reveals stress adaptation and complexity of shell formation.</title>
        <authorList>
            <person name="Zhang G."/>
            <person name="Fang X."/>
            <person name="Guo X."/>
            <person name="Li L."/>
            <person name="Luo R."/>
            <person name="Xu F."/>
            <person name="Yang P."/>
            <person name="Zhang L."/>
            <person name="Wang X."/>
            <person name="Qi H."/>
            <person name="Xiong Z."/>
            <person name="Que H."/>
            <person name="Xie Y."/>
            <person name="Holland P.W."/>
            <person name="Paps J."/>
            <person name="Zhu Y."/>
            <person name="Wu F."/>
            <person name="Chen Y."/>
            <person name="Wang J."/>
            <person name="Peng C."/>
            <person name="Meng J."/>
            <person name="Yang L."/>
            <person name="Liu J."/>
            <person name="Wen B."/>
            <person name="Zhang N."/>
            <person name="Huang Z."/>
            <person name="Zhu Q."/>
            <person name="Feng Y."/>
            <person name="Mount A."/>
            <person name="Hedgecock D."/>
            <person name="Xu Z."/>
            <person name="Liu Y."/>
            <person name="Domazet-Loso T."/>
            <person name="Du Y."/>
            <person name="Sun X."/>
            <person name="Zhang S."/>
            <person name="Liu B."/>
            <person name="Cheng P."/>
            <person name="Jiang X."/>
            <person name="Li J."/>
            <person name="Fan D."/>
            <person name="Wang W."/>
            <person name="Fu W."/>
            <person name="Wang T."/>
            <person name="Wang B."/>
            <person name="Zhang J."/>
            <person name="Peng Z."/>
            <person name="Li Y."/>
            <person name="Li N."/>
            <person name="Wang J."/>
            <person name="Chen M."/>
            <person name="He Y."/>
            <person name="Tan F."/>
            <person name="Song X."/>
            <person name="Zheng Q."/>
            <person name="Huang R."/>
            <person name="Yang H."/>
            <person name="Du X."/>
            <person name="Chen L."/>
            <person name="Yang M."/>
            <person name="Gaffney P.M."/>
            <person name="Wang S."/>
            <person name="Luo L."/>
            <person name="She Z."/>
            <person name="Ming Y."/>
            <person name="Huang W."/>
            <person name="Zhang S."/>
            <person name="Huang B."/>
            <person name="Zhang Y."/>
            <person name="Qu T."/>
            <person name="Ni P."/>
            <person name="Miao G."/>
            <person name="Wang J."/>
            <person name="Wang Q."/>
            <person name="Steinberg C.E."/>
            <person name="Wang H."/>
            <person name="Li N."/>
            <person name="Qian L."/>
            <person name="Zhang G."/>
            <person name="Li Y."/>
            <person name="Yang H."/>
            <person name="Liu X."/>
            <person name="Wang J."/>
            <person name="Yin Y."/>
            <person name="Wang J."/>
        </authorList>
    </citation>
    <scope>NUCLEOTIDE SEQUENCE [LARGE SCALE GENOMIC DNA]</scope>
    <source>
        <strain evidence="11">05x7-T-G4-1.051#20</strain>
    </source>
</reference>
<dbReference type="PIRSF" id="PIRSF037595">
    <property type="entry name" value="Toll-like_receptor"/>
    <property type="match status" value="1"/>
</dbReference>
<dbReference type="GO" id="GO:0005886">
    <property type="term" value="C:plasma membrane"/>
    <property type="evidence" value="ECO:0007669"/>
    <property type="project" value="TreeGrafter"/>
</dbReference>
<dbReference type="GO" id="GO:0006955">
    <property type="term" value="P:immune response"/>
    <property type="evidence" value="ECO:0007669"/>
    <property type="project" value="InterPro"/>
</dbReference>
<dbReference type="GO" id="GO:0004888">
    <property type="term" value="F:transmembrane signaling receptor activity"/>
    <property type="evidence" value="ECO:0007669"/>
    <property type="project" value="InterPro"/>
</dbReference>
<keyword evidence="5" id="KW-0732">Signal</keyword>
<evidence type="ECO:0000256" key="2">
    <source>
        <dbReference type="ARBA" id="ARBA00009634"/>
    </source>
</evidence>
<accession>K1PQH5</accession>
<dbReference type="Pfam" id="PF01582">
    <property type="entry name" value="TIR"/>
    <property type="match status" value="1"/>
</dbReference>
<dbReference type="PROSITE" id="PS51450">
    <property type="entry name" value="LRR"/>
    <property type="match status" value="3"/>
</dbReference>
<dbReference type="GO" id="GO:0002224">
    <property type="term" value="P:toll-like receptor signaling pathway"/>
    <property type="evidence" value="ECO:0007669"/>
    <property type="project" value="InterPro"/>
</dbReference>
<comment type="subcellular location">
    <subcellularLocation>
        <location evidence="1">Membrane</location>
        <topology evidence="1">Single-pass type I membrane protein</topology>
    </subcellularLocation>
</comment>
<dbReference type="PANTHER" id="PTHR24365">
    <property type="entry name" value="TOLL-LIKE RECEPTOR"/>
    <property type="match status" value="1"/>
</dbReference>
<dbReference type="PROSITE" id="PS50104">
    <property type="entry name" value="TIR"/>
    <property type="match status" value="1"/>
</dbReference>
<keyword evidence="7" id="KW-1133">Transmembrane helix</keyword>
<dbReference type="InterPro" id="IPR001611">
    <property type="entry name" value="Leu-rich_rpt"/>
</dbReference>
<evidence type="ECO:0000256" key="5">
    <source>
        <dbReference type="ARBA" id="ARBA00022729"/>
    </source>
</evidence>
<dbReference type="PANTHER" id="PTHR24365:SF541">
    <property type="entry name" value="PROTEIN TOLL-RELATED"/>
    <property type="match status" value="1"/>
</dbReference>
<dbReference type="InterPro" id="IPR017241">
    <property type="entry name" value="Toll-like_receptor"/>
</dbReference>
<dbReference type="SMART" id="SM00369">
    <property type="entry name" value="LRR_TYP"/>
    <property type="match status" value="6"/>
</dbReference>
<evidence type="ECO:0000256" key="4">
    <source>
        <dbReference type="ARBA" id="ARBA00022692"/>
    </source>
</evidence>
<proteinExistence type="inferred from homology"/>
<evidence type="ECO:0000256" key="6">
    <source>
        <dbReference type="ARBA" id="ARBA00022737"/>
    </source>
</evidence>
<dbReference type="SUPFAM" id="SSF52058">
    <property type="entry name" value="L domain-like"/>
    <property type="match status" value="2"/>
</dbReference>
<keyword evidence="10" id="KW-0325">Glycoprotein</keyword>
<keyword evidence="8" id="KW-0472">Membrane</keyword>
<evidence type="ECO:0000256" key="7">
    <source>
        <dbReference type="ARBA" id="ARBA00022989"/>
    </source>
</evidence>
<dbReference type="Gene3D" id="3.80.10.10">
    <property type="entry name" value="Ribonuclease Inhibitor"/>
    <property type="match status" value="3"/>
</dbReference>
<evidence type="ECO:0000256" key="9">
    <source>
        <dbReference type="ARBA" id="ARBA00023170"/>
    </source>
</evidence>
<evidence type="ECO:0000256" key="3">
    <source>
        <dbReference type="ARBA" id="ARBA00022614"/>
    </source>
</evidence>
<keyword evidence="6" id="KW-0677">Repeat</keyword>
<evidence type="ECO:0000313" key="11">
    <source>
        <dbReference type="EMBL" id="EKC26527.1"/>
    </source>
</evidence>
<name>K1PQH5_MAGGI</name>
<dbReference type="HOGENOM" id="CLU_006000_3_0_1"/>
<evidence type="ECO:0000256" key="8">
    <source>
        <dbReference type="ARBA" id="ARBA00023136"/>
    </source>
</evidence>
<protein>
    <submittedName>
        <fullName evidence="11">Toll-like receptor 13</fullName>
    </submittedName>
</protein>
<gene>
    <name evidence="11" type="ORF">CGI_10005194</name>
</gene>
<dbReference type="SUPFAM" id="SSF52200">
    <property type="entry name" value="Toll/Interleukin receptor TIR domain"/>
    <property type="match status" value="1"/>
</dbReference>